<dbReference type="GO" id="GO:0003676">
    <property type="term" value="F:nucleic acid binding"/>
    <property type="evidence" value="ECO:0007669"/>
    <property type="project" value="InterPro"/>
</dbReference>
<keyword evidence="4 5" id="KW-0269">Exonuclease</keyword>
<dbReference type="EC" id="3.1.11.6" evidence="5"/>
<evidence type="ECO:0000256" key="5">
    <source>
        <dbReference type="RuleBase" id="RU004355"/>
    </source>
</evidence>
<accession>A0A561PNT3</accession>
<dbReference type="NCBIfam" id="TIGR00237">
    <property type="entry name" value="xseA"/>
    <property type="match status" value="1"/>
</dbReference>
<keyword evidence="3 5" id="KW-0378">Hydrolase</keyword>
<protein>
    <recommendedName>
        <fullName evidence="5">Exodeoxyribonuclease 7 large subunit</fullName>
        <ecNumber evidence="5">3.1.11.6</ecNumber>
    </recommendedName>
</protein>
<keyword evidence="1" id="KW-0963">Cytoplasm</keyword>
<evidence type="ECO:0000256" key="2">
    <source>
        <dbReference type="ARBA" id="ARBA00022722"/>
    </source>
</evidence>
<reference evidence="8 9" key="1">
    <citation type="submission" date="2019-06" db="EMBL/GenBank/DDBJ databases">
        <title>Sorghum-associated microbial communities from plants grown in Nebraska, USA.</title>
        <authorList>
            <person name="Schachtman D."/>
        </authorList>
    </citation>
    <scope>NUCLEOTIDE SEQUENCE [LARGE SCALE GENOMIC DNA]</scope>
    <source>
        <strain evidence="8 9">1209</strain>
    </source>
</reference>
<keyword evidence="9" id="KW-1185">Reference proteome</keyword>
<comment type="caution">
    <text evidence="8">The sequence shown here is derived from an EMBL/GenBank/DDBJ whole genome shotgun (WGS) entry which is preliminary data.</text>
</comment>
<feature type="domain" description="OB-fold nucleic acid binding" evidence="7">
    <location>
        <begin position="53"/>
        <end position="160"/>
    </location>
</feature>
<dbReference type="EMBL" id="VIWO01000005">
    <property type="protein sequence ID" value="TWF39774.1"/>
    <property type="molecule type" value="Genomic_DNA"/>
</dbReference>
<feature type="domain" description="Exonuclease VII large subunit C-terminal" evidence="6">
    <location>
        <begin position="196"/>
        <end position="509"/>
    </location>
</feature>
<evidence type="ECO:0000256" key="1">
    <source>
        <dbReference type="ARBA" id="ARBA00022490"/>
    </source>
</evidence>
<evidence type="ECO:0000256" key="4">
    <source>
        <dbReference type="ARBA" id="ARBA00022839"/>
    </source>
</evidence>
<comment type="catalytic activity">
    <reaction evidence="5">
        <text>Exonucleolytic cleavage in either 5'- to 3'- or 3'- to 5'-direction to yield nucleoside 5'-phosphates.</text>
        <dbReference type="EC" id="3.1.11.6"/>
    </reaction>
</comment>
<evidence type="ECO:0000259" key="6">
    <source>
        <dbReference type="Pfam" id="PF02601"/>
    </source>
</evidence>
<evidence type="ECO:0000313" key="8">
    <source>
        <dbReference type="EMBL" id="TWF39774.1"/>
    </source>
</evidence>
<dbReference type="InterPro" id="IPR003753">
    <property type="entry name" value="Exonuc_VII_L"/>
</dbReference>
<evidence type="ECO:0000259" key="7">
    <source>
        <dbReference type="Pfam" id="PF13742"/>
    </source>
</evidence>
<dbReference type="GO" id="GO:0005737">
    <property type="term" value="C:cytoplasm"/>
    <property type="evidence" value="ECO:0007669"/>
    <property type="project" value="UniProtKB-SubCell"/>
</dbReference>
<gene>
    <name evidence="8" type="ORF">FHW36_105214</name>
</gene>
<dbReference type="GO" id="GO:0008855">
    <property type="term" value="F:exodeoxyribonuclease VII activity"/>
    <property type="evidence" value="ECO:0007669"/>
    <property type="project" value="UniProtKB-UniRule"/>
</dbReference>
<dbReference type="PANTHER" id="PTHR30008">
    <property type="entry name" value="EXODEOXYRIBONUCLEASE 7 LARGE SUBUNIT"/>
    <property type="match status" value="1"/>
</dbReference>
<comment type="similarity">
    <text evidence="5">Belongs to the XseA family.</text>
</comment>
<comment type="subcellular location">
    <subcellularLocation>
        <location evidence="5">Cytoplasm</location>
    </subcellularLocation>
</comment>
<dbReference type="Pfam" id="PF13742">
    <property type="entry name" value="tRNA_anti_2"/>
    <property type="match status" value="1"/>
</dbReference>
<evidence type="ECO:0000313" key="9">
    <source>
        <dbReference type="Proteomes" id="UP000320811"/>
    </source>
</evidence>
<dbReference type="AlphaFoldDB" id="A0A561PNT3"/>
<dbReference type="GO" id="GO:0006308">
    <property type="term" value="P:DNA catabolic process"/>
    <property type="evidence" value="ECO:0007669"/>
    <property type="project" value="UniProtKB-UniRule"/>
</dbReference>
<proteinExistence type="inferred from homology"/>
<dbReference type="CDD" id="cd04489">
    <property type="entry name" value="ExoVII_LU_OBF"/>
    <property type="match status" value="1"/>
</dbReference>
<sequence length="520" mass="58629">MFVTISVARQSKSLFIYSGNIYIFWISYGCHSPQVNNVFLIFMRSMTTSASIKLSVLTGKIQQALHQVFAEQTWWVVADVTNHSFYRQKGYHYFDLVEKDEYSGGIVAKVSAVAWGNGAIRISEFEFVTGQQFKNDIHVLVRVSVSYHQVHGLQITLLDIDTNFTVGLLEQQKQQTLLRLTTECADFIRKAGDRYITRNNQLALPRVIQRLAVVTSGNSAGYQDFKHTLDHNLFGYTFAIDNYFTVVQGEAKAELVQQRLIDIYNSQVPYDAVVIIRGGGAQTDFLLFDTFILGRAVAKFPIPVITGIGHQKNETVTDMMAHTATKTPTKAAELIIAHNRSFEESVISARQQILIRAQQMFSGHFQSLSYLNSSIINQARNLLATHKEALHACNNVVLHTSRDILLNNHRELIAVSNAVLSKPRMMVSNRRNDLENAIGKFRSFSRLFIQSKRGQVAHYDTLFKLMSPANILKRGFAMVYQDDQVISNAANIQPGAHIRVVMQDASMEATVNTKTNNTHE</sequence>
<name>A0A561PNT3_9BACT</name>
<dbReference type="Proteomes" id="UP000320811">
    <property type="component" value="Unassembled WGS sequence"/>
</dbReference>
<evidence type="ECO:0000256" key="3">
    <source>
        <dbReference type="ARBA" id="ARBA00022801"/>
    </source>
</evidence>
<dbReference type="InterPro" id="IPR020579">
    <property type="entry name" value="Exonuc_VII_lsu_C"/>
</dbReference>
<dbReference type="PANTHER" id="PTHR30008:SF0">
    <property type="entry name" value="EXODEOXYRIBONUCLEASE 7 LARGE SUBUNIT"/>
    <property type="match status" value="1"/>
</dbReference>
<keyword evidence="2 5" id="KW-0540">Nuclease</keyword>
<dbReference type="Pfam" id="PF02601">
    <property type="entry name" value="Exonuc_VII_L"/>
    <property type="match status" value="1"/>
</dbReference>
<dbReference type="InterPro" id="IPR025824">
    <property type="entry name" value="OB-fold_nuc-bd_dom"/>
</dbReference>
<organism evidence="8 9">
    <name type="scientific">Chitinophaga polysaccharea</name>
    <dbReference type="NCBI Taxonomy" id="1293035"/>
    <lineage>
        <taxon>Bacteria</taxon>
        <taxon>Pseudomonadati</taxon>
        <taxon>Bacteroidota</taxon>
        <taxon>Chitinophagia</taxon>
        <taxon>Chitinophagales</taxon>
        <taxon>Chitinophagaceae</taxon>
        <taxon>Chitinophaga</taxon>
    </lineage>
</organism>
<dbReference type="GO" id="GO:0009318">
    <property type="term" value="C:exodeoxyribonuclease VII complex"/>
    <property type="evidence" value="ECO:0007669"/>
    <property type="project" value="UniProtKB-UniRule"/>
</dbReference>